<dbReference type="RefSeq" id="WP_004917277.1">
    <property type="nucleotide sequence ID" value="NZ_DS607662.1"/>
</dbReference>
<dbReference type="AlphaFoldDB" id="A0AA87CUG9"/>
<dbReference type="Pfam" id="PF11726">
    <property type="entry name" value="YagK_YfjJ_C"/>
    <property type="match status" value="1"/>
</dbReference>
<feature type="domain" description="YagK/YfjJ C-terminal" evidence="1">
    <location>
        <begin position="21"/>
        <end position="195"/>
    </location>
</feature>
<comment type="caution">
    <text evidence="2">The sequence shown here is derived from an EMBL/GenBank/DDBJ whole genome shotgun (WGS) entry which is preliminary data.</text>
</comment>
<protein>
    <recommendedName>
        <fullName evidence="1">YagK/YfjJ C-terminal domain-containing protein</fullName>
    </recommendedName>
</protein>
<reference evidence="3" key="2">
    <citation type="submission" date="2008-04" db="EMBL/GenBank/DDBJ databases">
        <title>Draft genome sequence of Providencia stuartii(ATCC 25827).</title>
        <authorList>
            <person name="Sudarsanam P."/>
            <person name="Ley R."/>
            <person name="Guruge J."/>
            <person name="Turnbaugh P.J."/>
            <person name="Mahowald M."/>
            <person name="Liep D."/>
            <person name="Gordon J."/>
        </authorList>
    </citation>
    <scope>NUCLEOTIDE SEQUENCE [LARGE SCALE GENOMIC DNA]</scope>
    <source>
        <strain evidence="3">ATCC 25827</strain>
    </source>
</reference>
<evidence type="ECO:0000313" key="3">
    <source>
        <dbReference type="Proteomes" id="UP000004506"/>
    </source>
</evidence>
<dbReference type="Proteomes" id="UP000004506">
    <property type="component" value="Unassembled WGS sequence"/>
</dbReference>
<reference evidence="3" key="1">
    <citation type="submission" date="2008-04" db="EMBL/GenBank/DDBJ databases">
        <title>Draft genome sequence of Providencia stuartii (ATCC 25827).</title>
        <authorList>
            <person name="Sudarsanam P."/>
            <person name="Ley R."/>
            <person name="Guruge J."/>
            <person name="Turnbaugh P.J."/>
            <person name="Mahowald M."/>
            <person name="Liep D."/>
            <person name="Gordon J."/>
        </authorList>
    </citation>
    <scope>NUCLEOTIDE SEQUENCE [LARGE SCALE GENOMIC DNA]</scope>
    <source>
        <strain evidence="3">ATCC 25827</strain>
    </source>
</reference>
<evidence type="ECO:0000259" key="1">
    <source>
        <dbReference type="Pfam" id="PF11726"/>
    </source>
</evidence>
<gene>
    <name evidence="2" type="ORF">PROSTU_00926</name>
</gene>
<evidence type="ECO:0000313" key="2">
    <source>
        <dbReference type="EMBL" id="EDU60945.1"/>
    </source>
</evidence>
<dbReference type="EMBL" id="ABJD02000085">
    <property type="protein sequence ID" value="EDU60945.1"/>
    <property type="molecule type" value="Genomic_DNA"/>
</dbReference>
<accession>A0AA87CUG9</accession>
<sequence length="196" mass="23321">MKPKYNQSYLSKIKLTIHKALTSHRRITAIRVDLRFPTYKDDEFPYQDDSGVITRFIESLKAQLKVDVPRRSLQWNRKLTCQLHYVWVREFGEINNKKHYHVILLLNKDLYHSVGHYQQESGTVYSMVQKAWYSAMKLPYRKSKPLAHFPDKCVAYFTDKDIDMLSANEWVIRQSNYLAKNHTKVIDDERSFGCSR</sequence>
<proteinExistence type="predicted"/>
<name>A0AA87CUG9_PROST</name>
<organism evidence="2 3">
    <name type="scientific">Providencia stuartii ATCC 25827</name>
    <dbReference type="NCBI Taxonomy" id="471874"/>
    <lineage>
        <taxon>Bacteria</taxon>
        <taxon>Pseudomonadati</taxon>
        <taxon>Pseudomonadota</taxon>
        <taxon>Gammaproteobacteria</taxon>
        <taxon>Enterobacterales</taxon>
        <taxon>Morganellaceae</taxon>
        <taxon>Providencia</taxon>
    </lineage>
</organism>
<dbReference type="InterPro" id="IPR057271">
    <property type="entry name" value="YagK_YfjJ_C"/>
</dbReference>
<reference evidence="2 3" key="3">
    <citation type="submission" date="2008-05" db="EMBL/GenBank/DDBJ databases">
        <authorList>
            <person name="Fulton L."/>
            <person name="Clifton S."/>
            <person name="Fulton B."/>
            <person name="Xu J."/>
            <person name="Minx P."/>
            <person name="Pepin K.H."/>
            <person name="Johnson M."/>
            <person name="Thiruvilangam P."/>
            <person name="Bhonagiri V."/>
            <person name="Nash W.E."/>
            <person name="Mardis E.R."/>
            <person name="Wilson R.K."/>
        </authorList>
    </citation>
    <scope>NUCLEOTIDE SEQUENCE [LARGE SCALE GENOMIC DNA]</scope>
    <source>
        <strain evidence="2 3">ATCC 25827</strain>
    </source>
</reference>